<proteinExistence type="predicted"/>
<organismHost>
    <name type="scientific">Halobacterium salinarum</name>
    <name type="common">Halobacterium halobium</name>
    <dbReference type="NCBI Taxonomy" id="2242"/>
</organismHost>
<feature type="region of interest" description="Disordered" evidence="1">
    <location>
        <begin position="1"/>
        <end position="26"/>
    </location>
</feature>
<gene>
    <name evidence="2" type="ORF">PhiH1_005</name>
</gene>
<evidence type="ECO:0000313" key="3">
    <source>
        <dbReference type="Proteomes" id="UP000277198"/>
    </source>
</evidence>
<keyword evidence="3" id="KW-1185">Reference proteome</keyword>
<reference evidence="2 3" key="1">
    <citation type="journal article" date="2018" name="Genes (Basel)">
        <title>Complete Genome Sequence of the Model Halovirus PhiH1 (PhiH1).</title>
        <authorList>
            <person name="Dyall-Smith M."/>
            <person name="Pfeifer F."/>
            <person name="Witte A."/>
            <person name="Oesterhelt D."/>
            <person name="Pfeiffer F."/>
        </authorList>
    </citation>
    <scope>NUCLEOTIDE SEQUENCE [LARGE SCALE GENOMIC DNA]</scope>
    <source>
        <strain evidence="2">Variant phiH1</strain>
    </source>
</reference>
<accession>A0A3G1ZKP6</accession>
<evidence type="ECO:0000256" key="1">
    <source>
        <dbReference type="SAM" id="MobiDB-lite"/>
    </source>
</evidence>
<organism evidence="2 3">
    <name type="scientific">Halobacterium phage phiH</name>
    <name type="common">Bacteriophage phi-H</name>
    <dbReference type="NCBI Taxonomy" id="169684"/>
    <lineage>
        <taxon>Viruses</taxon>
        <taxon>Duplodnaviria</taxon>
        <taxon>Heunggongvirae</taxon>
        <taxon>Uroviricota</taxon>
        <taxon>Caudoviricetes</taxon>
        <taxon>Vertoviridae</taxon>
        <taxon>Myohalovirus</taxon>
        <taxon>Myohalovirus spontanei</taxon>
        <taxon>Myohalovirus phiH</taxon>
    </lineage>
</organism>
<dbReference type="EMBL" id="MK002701">
    <property type="protein sequence ID" value="AYM00248.1"/>
    <property type="molecule type" value="Genomic_DNA"/>
</dbReference>
<feature type="compositionally biased region" description="Basic and acidic residues" evidence="1">
    <location>
        <begin position="1"/>
        <end position="14"/>
    </location>
</feature>
<name>A0A3G1ZKP6_BPPHH</name>
<dbReference type="Proteomes" id="UP000277198">
    <property type="component" value="Segment"/>
</dbReference>
<sequence length="200" mass="22388">MTTNDSKFHDDAHPKAVQITNEDRDYGQWGQCIVDPARTSGERCTQPAKGSHGKCHSHGGSTPTADENPDQGRGDQEGNDNAVDSGAYREDFISHLTEDEQEMIESVYDDLETPEDAQDVARYVASIYLAQFKRSDFDDRFGRRFEAICDKAGIFPADELEVAADVNQTTQMELGEDEKDIARDLIRERHEQAAGESRDE</sequence>
<feature type="region of interest" description="Disordered" evidence="1">
    <location>
        <begin position="39"/>
        <end position="87"/>
    </location>
</feature>
<evidence type="ECO:0000313" key="2">
    <source>
        <dbReference type="EMBL" id="AYM00248.1"/>
    </source>
</evidence>
<protein>
    <submittedName>
        <fullName evidence="2">Uncharacterized protein</fullName>
    </submittedName>
</protein>